<dbReference type="OrthoDB" id="5521102at2"/>
<evidence type="ECO:0000313" key="4">
    <source>
        <dbReference type="Proteomes" id="UP000295781"/>
    </source>
</evidence>
<dbReference type="Proteomes" id="UP000295781">
    <property type="component" value="Chromosome"/>
</dbReference>
<dbReference type="EMBL" id="CP012670">
    <property type="protein sequence ID" value="AUX24202.1"/>
    <property type="molecule type" value="Genomic_DNA"/>
</dbReference>
<keyword evidence="2" id="KW-0472">Membrane</keyword>
<gene>
    <name evidence="3" type="ORF">SOCEGT47_047390</name>
</gene>
<evidence type="ECO:0000256" key="2">
    <source>
        <dbReference type="SAM" id="Phobius"/>
    </source>
</evidence>
<dbReference type="RefSeq" id="WP_129349918.1">
    <property type="nucleotide sequence ID" value="NZ_CP012670.1"/>
</dbReference>
<dbReference type="AlphaFoldDB" id="A0A4V0NDX6"/>
<proteinExistence type="predicted"/>
<keyword evidence="2" id="KW-0812">Transmembrane</keyword>
<name>A0A4V0NDX6_SORCE</name>
<evidence type="ECO:0000313" key="3">
    <source>
        <dbReference type="EMBL" id="AUX24202.1"/>
    </source>
</evidence>
<reference evidence="3 4" key="1">
    <citation type="submission" date="2015-09" db="EMBL/GenBank/DDBJ databases">
        <title>Sorangium comparison.</title>
        <authorList>
            <person name="Zaburannyi N."/>
            <person name="Bunk B."/>
            <person name="Overmann J."/>
            <person name="Mueller R."/>
        </authorList>
    </citation>
    <scope>NUCLEOTIDE SEQUENCE [LARGE SCALE GENOMIC DNA]</scope>
    <source>
        <strain evidence="3 4">So ceGT47</strain>
    </source>
</reference>
<protein>
    <submittedName>
        <fullName evidence="3">Uncharacterized protein</fullName>
    </submittedName>
</protein>
<sequence>MSTKDSPHHHPDQRVEDLREGPQAREAWEQEKLRELGIEEAETDGPIHCPECRREMLERLAKAQARGSMLFQIVRQQGLSPLPLHGIQPGAEGPVASAPALPARPRLAGRLGPRARRVVLVGAAIVALTLWAALTHLRPGLIPLSP</sequence>
<accession>A0A4V0NDX6</accession>
<feature type="transmembrane region" description="Helical" evidence="2">
    <location>
        <begin position="118"/>
        <end position="137"/>
    </location>
</feature>
<keyword evidence="2" id="KW-1133">Transmembrane helix</keyword>
<feature type="region of interest" description="Disordered" evidence="1">
    <location>
        <begin position="1"/>
        <end position="25"/>
    </location>
</feature>
<organism evidence="3 4">
    <name type="scientific">Sorangium cellulosum</name>
    <name type="common">Polyangium cellulosum</name>
    <dbReference type="NCBI Taxonomy" id="56"/>
    <lineage>
        <taxon>Bacteria</taxon>
        <taxon>Pseudomonadati</taxon>
        <taxon>Myxococcota</taxon>
        <taxon>Polyangia</taxon>
        <taxon>Polyangiales</taxon>
        <taxon>Polyangiaceae</taxon>
        <taxon>Sorangium</taxon>
    </lineage>
</organism>
<evidence type="ECO:0000256" key="1">
    <source>
        <dbReference type="SAM" id="MobiDB-lite"/>
    </source>
</evidence>